<organism evidence="1 2">
    <name type="scientific">Phytophthora aleatoria</name>
    <dbReference type="NCBI Taxonomy" id="2496075"/>
    <lineage>
        <taxon>Eukaryota</taxon>
        <taxon>Sar</taxon>
        <taxon>Stramenopiles</taxon>
        <taxon>Oomycota</taxon>
        <taxon>Peronosporomycetes</taxon>
        <taxon>Peronosporales</taxon>
        <taxon>Peronosporaceae</taxon>
        <taxon>Phytophthora</taxon>
    </lineage>
</organism>
<reference evidence="1" key="1">
    <citation type="submission" date="2021-01" db="EMBL/GenBank/DDBJ databases">
        <title>Phytophthora aleatoria, a newly-described species from Pinus radiata is distinct from Phytophthora cactorum isolates based on comparative genomics.</title>
        <authorList>
            <person name="Mcdougal R."/>
            <person name="Panda P."/>
            <person name="Williams N."/>
            <person name="Studholme D.J."/>
        </authorList>
    </citation>
    <scope>NUCLEOTIDE SEQUENCE</scope>
    <source>
        <strain evidence="1">NZFS 4037</strain>
    </source>
</reference>
<comment type="caution">
    <text evidence="1">The sequence shown here is derived from an EMBL/GenBank/DDBJ whole genome shotgun (WGS) entry which is preliminary data.</text>
</comment>
<evidence type="ECO:0000313" key="2">
    <source>
        <dbReference type="Proteomes" id="UP000709295"/>
    </source>
</evidence>
<dbReference type="EMBL" id="JAENGY010002082">
    <property type="protein sequence ID" value="KAG6945522.1"/>
    <property type="molecule type" value="Genomic_DNA"/>
</dbReference>
<proteinExistence type="predicted"/>
<dbReference type="Proteomes" id="UP000709295">
    <property type="component" value="Unassembled WGS sequence"/>
</dbReference>
<accession>A0A8J5I4A5</accession>
<evidence type="ECO:0000313" key="1">
    <source>
        <dbReference type="EMBL" id="KAG6945522.1"/>
    </source>
</evidence>
<dbReference type="AlphaFoldDB" id="A0A8J5I4A5"/>
<keyword evidence="2" id="KW-1185">Reference proteome</keyword>
<sequence length="90" mass="10315">MRRLQPERISRLTTTESLSAGWKTKRTSMLSMDPGARPASVACPSARKKGAFRMMAEHLNLRTRNEALSKLSGRNMQQRWKPICVDSKRR</sequence>
<gene>
    <name evidence="1" type="ORF">JG688_00016511</name>
</gene>
<name>A0A8J5I4A5_9STRA</name>
<protein>
    <submittedName>
        <fullName evidence="1">Uncharacterized protein</fullName>
    </submittedName>
</protein>